<dbReference type="GO" id="GO:0008233">
    <property type="term" value="F:peptidase activity"/>
    <property type="evidence" value="ECO:0007669"/>
    <property type="project" value="UniProtKB-KW"/>
</dbReference>
<dbReference type="InterPro" id="IPR007422">
    <property type="entry name" value="Peptidase_Prp"/>
</dbReference>
<gene>
    <name evidence="7" type="ORF">ISU02_17390</name>
</gene>
<keyword evidence="3" id="KW-0378">Hydrolase</keyword>
<evidence type="ECO:0000256" key="2">
    <source>
        <dbReference type="ARBA" id="ARBA00022670"/>
    </source>
</evidence>
<accession>A0ABR9ZWP8</accession>
<dbReference type="Proteomes" id="UP000614200">
    <property type="component" value="Unassembled WGS sequence"/>
</dbReference>
<dbReference type="RefSeq" id="WP_194703117.1">
    <property type="nucleotide sequence ID" value="NZ_JADKNH010000011.1"/>
</dbReference>
<evidence type="ECO:0000256" key="3">
    <source>
        <dbReference type="ARBA" id="ARBA00022801"/>
    </source>
</evidence>
<keyword evidence="1" id="KW-0690">Ribosome biogenesis</keyword>
<dbReference type="Pfam" id="PF04327">
    <property type="entry name" value="Peptidase_Prp"/>
    <property type="match status" value="1"/>
</dbReference>
<dbReference type="Gene3D" id="3.30.70.1490">
    <property type="entry name" value="Cysteine protease Prp"/>
    <property type="match status" value="1"/>
</dbReference>
<evidence type="ECO:0000256" key="1">
    <source>
        <dbReference type="ARBA" id="ARBA00022517"/>
    </source>
</evidence>
<dbReference type="GO" id="GO:0006508">
    <property type="term" value="P:proteolysis"/>
    <property type="evidence" value="ECO:0007669"/>
    <property type="project" value="UniProtKB-KW"/>
</dbReference>
<keyword evidence="8" id="KW-1185">Reference proteome</keyword>
<evidence type="ECO:0000313" key="7">
    <source>
        <dbReference type="EMBL" id="MBF4694877.1"/>
    </source>
</evidence>
<proteinExistence type="inferred from homology"/>
<evidence type="ECO:0000256" key="5">
    <source>
        <dbReference type="ARBA" id="ARBA00044503"/>
    </source>
</evidence>
<dbReference type="EMBL" id="JADKNH010000011">
    <property type="protein sequence ID" value="MBF4694877.1"/>
    <property type="molecule type" value="Genomic_DNA"/>
</dbReference>
<keyword evidence="2 7" id="KW-0645">Protease</keyword>
<organism evidence="7 8">
    <name type="scientific">Fusibacter ferrireducens</name>
    <dbReference type="NCBI Taxonomy" id="2785058"/>
    <lineage>
        <taxon>Bacteria</taxon>
        <taxon>Bacillati</taxon>
        <taxon>Bacillota</taxon>
        <taxon>Clostridia</taxon>
        <taxon>Eubacteriales</taxon>
        <taxon>Eubacteriales Family XII. Incertae Sedis</taxon>
        <taxon>Fusibacter</taxon>
    </lineage>
</organism>
<reference evidence="7 8" key="1">
    <citation type="submission" date="2020-11" db="EMBL/GenBank/DDBJ databases">
        <title>Fusibacter basophilias sp. nov.</title>
        <authorList>
            <person name="Qiu D."/>
        </authorList>
    </citation>
    <scope>NUCLEOTIDE SEQUENCE [LARGE SCALE GENOMIC DNA]</scope>
    <source>
        <strain evidence="7 8">Q10-2</strain>
    </source>
</reference>
<comment type="similarity">
    <text evidence="5">Belongs to the Prp family.</text>
</comment>
<sequence>MIRVDVTKTSDHYYKLKLSGHAYSDEPGRDLVCGAVSTLAQTVANALEQIGEVPEASLDLKIKNGHLSLSIEQAYRSETTNIIFATFIVGIEGIEGTYPEYVRLRIEEV</sequence>
<dbReference type="InterPro" id="IPR036764">
    <property type="entry name" value="Peptidase_Prp_sf"/>
</dbReference>
<comment type="caution">
    <text evidence="7">The sequence shown here is derived from an EMBL/GenBank/DDBJ whole genome shotgun (WGS) entry which is preliminary data.</text>
</comment>
<evidence type="ECO:0000256" key="6">
    <source>
        <dbReference type="ARBA" id="ARBA00044538"/>
    </source>
</evidence>
<dbReference type="PANTHER" id="PTHR39178">
    <property type="entry name" value="HYPOTHETICAL RIBOSOME-ASSOCIATED PROTEIN"/>
    <property type="match status" value="1"/>
</dbReference>
<keyword evidence="4" id="KW-0788">Thiol protease</keyword>
<dbReference type="SUPFAM" id="SSF118010">
    <property type="entry name" value="TM1457-like"/>
    <property type="match status" value="1"/>
</dbReference>
<evidence type="ECO:0000313" key="8">
    <source>
        <dbReference type="Proteomes" id="UP000614200"/>
    </source>
</evidence>
<name>A0ABR9ZWP8_9FIRM</name>
<dbReference type="PANTHER" id="PTHR39178:SF1">
    <property type="entry name" value="RIBOSOMAL-PROCESSING CYSTEINE PROTEASE PRP"/>
    <property type="match status" value="1"/>
</dbReference>
<evidence type="ECO:0000256" key="4">
    <source>
        <dbReference type="ARBA" id="ARBA00022807"/>
    </source>
</evidence>
<dbReference type="CDD" id="cd16332">
    <property type="entry name" value="Prp-like"/>
    <property type="match status" value="1"/>
</dbReference>
<protein>
    <recommendedName>
        <fullName evidence="6">Ribosomal processing cysteine protease Prp</fullName>
    </recommendedName>
</protein>